<feature type="binding site" evidence="11">
    <location>
        <position position="244"/>
    </location>
    <ligand>
        <name>Zn(2+)</name>
        <dbReference type="ChEBI" id="CHEBI:29105"/>
    </ligand>
</feature>
<gene>
    <name evidence="14" type="ORF">APHIGO_LOCUS10084</name>
</gene>
<keyword evidence="6" id="KW-0805">Transcription regulation</keyword>
<dbReference type="GO" id="GO:0005634">
    <property type="term" value="C:nucleus"/>
    <property type="evidence" value="ECO:0007669"/>
    <property type="project" value="UniProtKB-SubCell"/>
</dbReference>
<evidence type="ECO:0000313" key="15">
    <source>
        <dbReference type="Proteomes" id="UP001154329"/>
    </source>
</evidence>
<reference evidence="14" key="1">
    <citation type="submission" date="2022-02" db="EMBL/GenBank/DDBJ databases">
        <authorList>
            <person name="King R."/>
        </authorList>
    </citation>
    <scope>NUCLEOTIDE SEQUENCE</scope>
</reference>
<dbReference type="PANTHER" id="PTHR11447:SF16">
    <property type="entry name" value="P53 PROTEIN LONG FORM VARIANT 1"/>
    <property type="match status" value="1"/>
</dbReference>
<feature type="region of interest" description="Disordered" evidence="12">
    <location>
        <begin position="69"/>
        <end position="89"/>
    </location>
</feature>
<evidence type="ECO:0000256" key="2">
    <source>
        <dbReference type="ARBA" id="ARBA00006167"/>
    </source>
</evidence>
<dbReference type="EMBL" id="OU899037">
    <property type="protein sequence ID" value="CAH1736320.1"/>
    <property type="molecule type" value="Genomic_DNA"/>
</dbReference>
<dbReference type="GO" id="GO:0000981">
    <property type="term" value="F:DNA-binding transcription factor activity, RNA polymerase II-specific"/>
    <property type="evidence" value="ECO:0007669"/>
    <property type="project" value="TreeGrafter"/>
</dbReference>
<protein>
    <recommendedName>
        <fullName evidence="13">p53 DNA-binding domain-containing protein</fullName>
    </recommendedName>
</protein>
<evidence type="ECO:0000259" key="13">
    <source>
        <dbReference type="Pfam" id="PF00870"/>
    </source>
</evidence>
<dbReference type="Pfam" id="PF00870">
    <property type="entry name" value="P53"/>
    <property type="match status" value="1"/>
</dbReference>
<dbReference type="PRINTS" id="PR00386">
    <property type="entry name" value="P53SUPPRESSR"/>
</dbReference>
<keyword evidence="10" id="KW-0539">Nucleus</keyword>
<evidence type="ECO:0000256" key="8">
    <source>
        <dbReference type="ARBA" id="ARBA00023159"/>
    </source>
</evidence>
<evidence type="ECO:0000256" key="9">
    <source>
        <dbReference type="ARBA" id="ARBA00023163"/>
    </source>
</evidence>
<keyword evidence="4 11" id="KW-0479">Metal-binding</keyword>
<accession>A0A9P0JAL4</accession>
<feature type="binding site" evidence="11">
    <location>
        <position position="177"/>
    </location>
    <ligand>
        <name>Zn(2+)</name>
        <dbReference type="ChEBI" id="CHEBI:29105"/>
    </ligand>
</feature>
<organism evidence="14 15">
    <name type="scientific">Aphis gossypii</name>
    <name type="common">Cotton aphid</name>
    <dbReference type="NCBI Taxonomy" id="80765"/>
    <lineage>
        <taxon>Eukaryota</taxon>
        <taxon>Metazoa</taxon>
        <taxon>Ecdysozoa</taxon>
        <taxon>Arthropoda</taxon>
        <taxon>Hexapoda</taxon>
        <taxon>Insecta</taxon>
        <taxon>Pterygota</taxon>
        <taxon>Neoptera</taxon>
        <taxon>Paraneoptera</taxon>
        <taxon>Hemiptera</taxon>
        <taxon>Sternorrhyncha</taxon>
        <taxon>Aphidomorpha</taxon>
        <taxon>Aphidoidea</taxon>
        <taxon>Aphididae</taxon>
        <taxon>Aphidini</taxon>
        <taxon>Aphis</taxon>
        <taxon>Aphis</taxon>
    </lineage>
</organism>
<dbReference type="Proteomes" id="UP001154329">
    <property type="component" value="Chromosome 4"/>
</dbReference>
<comment type="cofactor">
    <cofactor evidence="11">
        <name>Zn(2+)</name>
        <dbReference type="ChEBI" id="CHEBI:29105"/>
    </cofactor>
    <text evidence="11">Binds 1 zinc ion per subunit.</text>
</comment>
<dbReference type="GO" id="GO:0006915">
    <property type="term" value="P:apoptotic process"/>
    <property type="evidence" value="ECO:0007669"/>
    <property type="project" value="UniProtKB-KW"/>
</dbReference>
<comment type="similarity">
    <text evidence="2">Belongs to the p53 family.</text>
</comment>
<keyword evidence="15" id="KW-1185">Reference proteome</keyword>
<dbReference type="AlphaFoldDB" id="A0A9P0JAL4"/>
<sequence>MMDDTKFLGLSEMQNSNEEMFDFNTCDDSLSPSLLQQQFDGVFINPNDINEYYFSMPMENGRIVDLNLPQTPEEDQDNRETCTAGSVKSSPTGIIPCQDEFGGSNNFEVMLDSSCQSYRQKWNYSVTLQKLFIDINKVLLLNFKCDFDKIPNNTHLFVRAMPMYSSADYLKEPVERCLQHLSPIDQFNKGFTHLEHIIRCDNESTTYHIDEVSKRKSVVTLLSRPEHGSDSTRLSYRFVCKTSCISGMQRRPIIVIFTLEDYTGQVLGRRVLPVKICSCPKRDMVREEKDTHLEKNMVFRRTKKCISQEINHNKNHHHHSDSDLPPSKIIKLESSTSTENITDTTYALPINYTTKTKEHYKIILEGIYSVITGVSSLHNITDTQPLLKDLKSRLDNLK</sequence>
<reference evidence="14" key="2">
    <citation type="submission" date="2022-10" db="EMBL/GenBank/DDBJ databases">
        <authorList>
            <consortium name="ENA_rothamsted_submissions"/>
            <consortium name="culmorum"/>
            <person name="King R."/>
        </authorList>
    </citation>
    <scope>NUCLEOTIDE SEQUENCE</scope>
</reference>
<evidence type="ECO:0000256" key="6">
    <source>
        <dbReference type="ARBA" id="ARBA00023015"/>
    </source>
</evidence>
<keyword evidence="9" id="KW-0804">Transcription</keyword>
<dbReference type="GO" id="GO:0000978">
    <property type="term" value="F:RNA polymerase II cis-regulatory region sequence-specific DNA binding"/>
    <property type="evidence" value="ECO:0007669"/>
    <property type="project" value="TreeGrafter"/>
</dbReference>
<dbReference type="CDD" id="cd08367">
    <property type="entry name" value="P53"/>
    <property type="match status" value="1"/>
</dbReference>
<evidence type="ECO:0000256" key="3">
    <source>
        <dbReference type="ARBA" id="ARBA00022703"/>
    </source>
</evidence>
<feature type="binding site" evidence="11">
    <location>
        <position position="240"/>
    </location>
    <ligand>
        <name>Zn(2+)</name>
        <dbReference type="ChEBI" id="CHEBI:29105"/>
    </ligand>
</feature>
<dbReference type="GO" id="GO:0046872">
    <property type="term" value="F:metal ion binding"/>
    <property type="evidence" value="ECO:0007669"/>
    <property type="project" value="UniProtKB-KW"/>
</dbReference>
<evidence type="ECO:0000256" key="4">
    <source>
        <dbReference type="ARBA" id="ARBA00022723"/>
    </source>
</evidence>
<keyword evidence="8" id="KW-0010">Activator</keyword>
<evidence type="ECO:0000256" key="10">
    <source>
        <dbReference type="ARBA" id="ARBA00023242"/>
    </source>
</evidence>
<evidence type="ECO:0000313" key="14">
    <source>
        <dbReference type="EMBL" id="CAH1736320.1"/>
    </source>
</evidence>
<dbReference type="InterPro" id="IPR012346">
    <property type="entry name" value="p53/RUNT-type_TF_DNA-bd_sf"/>
</dbReference>
<dbReference type="OrthoDB" id="5915660at2759"/>
<dbReference type="PANTHER" id="PTHR11447">
    <property type="entry name" value="CELLULAR TUMOR ANTIGEN P53"/>
    <property type="match status" value="1"/>
</dbReference>
<keyword evidence="5 11" id="KW-0862">Zinc</keyword>
<feature type="binding site" evidence="11">
    <location>
        <position position="180"/>
    </location>
    <ligand>
        <name>Zn(2+)</name>
        <dbReference type="ChEBI" id="CHEBI:29105"/>
    </ligand>
</feature>
<dbReference type="InterPro" id="IPR002117">
    <property type="entry name" value="p53_tumour_suppressor"/>
</dbReference>
<feature type="domain" description="p53 DNA-binding" evidence="13">
    <location>
        <begin position="97"/>
        <end position="290"/>
    </location>
</feature>
<comment type="subcellular location">
    <subcellularLocation>
        <location evidence="1">Nucleus</location>
    </subcellularLocation>
</comment>
<keyword evidence="3" id="KW-0053">Apoptosis</keyword>
<dbReference type="SUPFAM" id="SSF49417">
    <property type="entry name" value="p53-like transcription factors"/>
    <property type="match status" value="1"/>
</dbReference>
<evidence type="ECO:0000256" key="5">
    <source>
        <dbReference type="ARBA" id="ARBA00022833"/>
    </source>
</evidence>
<name>A0A9P0JAL4_APHGO</name>
<dbReference type="InterPro" id="IPR011615">
    <property type="entry name" value="p53_DNA-bd"/>
</dbReference>
<proteinExistence type="inferred from homology"/>
<evidence type="ECO:0000256" key="11">
    <source>
        <dbReference type="PIRSR" id="PIRSR602117-1"/>
    </source>
</evidence>
<evidence type="ECO:0000256" key="1">
    <source>
        <dbReference type="ARBA" id="ARBA00004123"/>
    </source>
</evidence>
<evidence type="ECO:0000256" key="12">
    <source>
        <dbReference type="SAM" id="MobiDB-lite"/>
    </source>
</evidence>
<dbReference type="InterPro" id="IPR008967">
    <property type="entry name" value="p53-like_TF_DNA-bd_sf"/>
</dbReference>
<dbReference type="Gene3D" id="2.60.40.720">
    <property type="match status" value="1"/>
</dbReference>
<keyword evidence="7" id="KW-0238">DNA-binding</keyword>
<evidence type="ECO:0000256" key="7">
    <source>
        <dbReference type="ARBA" id="ARBA00023125"/>
    </source>
</evidence>